<comment type="caution">
    <text evidence="1">The sequence shown here is derived from an EMBL/GenBank/DDBJ whole genome shotgun (WGS) entry which is preliminary data.</text>
</comment>
<proteinExistence type="predicted"/>
<reference evidence="1" key="2">
    <citation type="submission" date="2021-09" db="EMBL/GenBank/DDBJ databases">
        <authorList>
            <person name="Jia N."/>
            <person name="Wang J."/>
            <person name="Shi W."/>
            <person name="Du L."/>
            <person name="Sun Y."/>
            <person name="Zhan W."/>
            <person name="Jiang J."/>
            <person name="Wang Q."/>
            <person name="Zhang B."/>
            <person name="Ji P."/>
            <person name="Sakyi L.B."/>
            <person name="Cui X."/>
            <person name="Yuan T."/>
            <person name="Jiang B."/>
            <person name="Yang W."/>
            <person name="Lam T.T.-Y."/>
            <person name="Chang Q."/>
            <person name="Ding S."/>
            <person name="Wang X."/>
            <person name="Zhu J."/>
            <person name="Ruan X."/>
            <person name="Zhao L."/>
            <person name="Wei J."/>
            <person name="Que T."/>
            <person name="Du C."/>
            <person name="Cheng J."/>
            <person name="Dai P."/>
            <person name="Han X."/>
            <person name="Huang E."/>
            <person name="Gao Y."/>
            <person name="Liu J."/>
            <person name="Shao H."/>
            <person name="Ye R."/>
            <person name="Li L."/>
            <person name="Wei W."/>
            <person name="Wang X."/>
            <person name="Wang C."/>
            <person name="Huo Q."/>
            <person name="Li W."/>
            <person name="Guo W."/>
            <person name="Chen H."/>
            <person name="Chen S."/>
            <person name="Zhou L."/>
            <person name="Zhou L."/>
            <person name="Ni X."/>
            <person name="Tian J."/>
            <person name="Zhou Y."/>
            <person name="Sheng Y."/>
            <person name="Liu T."/>
            <person name="Pan Y."/>
            <person name="Xia L."/>
            <person name="Li J."/>
            <person name="Zhao F."/>
            <person name="Cao W."/>
        </authorList>
    </citation>
    <scope>NUCLEOTIDE SEQUENCE</scope>
    <source>
        <strain evidence="1">Rsan-2018</strain>
        <tissue evidence="1">Larvae</tissue>
    </source>
</reference>
<gene>
    <name evidence="1" type="ORF">HPB52_011333</name>
</gene>
<evidence type="ECO:0000313" key="1">
    <source>
        <dbReference type="EMBL" id="KAH7943760.1"/>
    </source>
</evidence>
<dbReference type="Proteomes" id="UP000821837">
    <property type="component" value="Unassembled WGS sequence"/>
</dbReference>
<dbReference type="PANTHER" id="PTHR47679">
    <property type="entry name" value="PROTEIN TORNADO 1"/>
    <property type="match status" value="1"/>
</dbReference>
<protein>
    <submittedName>
        <fullName evidence="1">Uncharacterized protein</fullName>
    </submittedName>
</protein>
<dbReference type="Gene3D" id="3.80.10.10">
    <property type="entry name" value="Ribonuclease Inhibitor"/>
    <property type="match status" value="2"/>
</dbReference>
<dbReference type="EMBL" id="JABSTV010001253">
    <property type="protein sequence ID" value="KAH7943760.1"/>
    <property type="molecule type" value="Genomic_DNA"/>
</dbReference>
<organism evidence="1 2">
    <name type="scientific">Rhipicephalus sanguineus</name>
    <name type="common">Brown dog tick</name>
    <name type="synonym">Ixodes sanguineus</name>
    <dbReference type="NCBI Taxonomy" id="34632"/>
    <lineage>
        <taxon>Eukaryota</taxon>
        <taxon>Metazoa</taxon>
        <taxon>Ecdysozoa</taxon>
        <taxon>Arthropoda</taxon>
        <taxon>Chelicerata</taxon>
        <taxon>Arachnida</taxon>
        <taxon>Acari</taxon>
        <taxon>Parasitiformes</taxon>
        <taxon>Ixodida</taxon>
        <taxon>Ixodoidea</taxon>
        <taxon>Ixodidae</taxon>
        <taxon>Rhipicephalinae</taxon>
        <taxon>Rhipicephalus</taxon>
        <taxon>Rhipicephalus</taxon>
    </lineage>
</organism>
<keyword evidence="2" id="KW-1185">Reference proteome</keyword>
<sequence length="746" mass="83302">MAHQESYNELLDLDLSGPLDSESVQGATGYFTEASVGCKIPCTASDERTCQIVHHLTACNKWLFYNQSQLRESAGKRSHLSLVACPSPFLSTPTADLHRKRRQANIFLNQLLKTHRCIGEIDLILFPRISGAFDRSPELLCDALSQNSSVKVLKLNLNHNRTHEDLCALISSLVGIEELECEHNGFCPAPLLSALSALLRATLSLTILKIPELRFDETQAEQFLSALAANSTLKELSIREYEPMRMCPSLVNRSAFADFLSTTCTLNNLTITIPSSPCYPRARNHWPWILEGLVDNGTIQNVSLGSVILDGDSFALIARIFAQNKVIRTFGMASKRQRPESRQTSTQYESMSERRLQALDENDTLENLRLCFDVWTTQQWKRFFRTLMKKKNMRIATVEVTIYDRPLLPELCKMLRETGAQDKVSLGHCYVGEERGIVECKAFSRLLARRGQYAKEELCGILKLLPSLRHVKFLSLDIAATDLDAGLCSAIAECITVATALEELHLTLRSDEADIDAAEHPLKAILASLARNKSFKHLSVLTCHLQSELIEHLADVIKLNIQAYLDWFDVLEVTRRNSGLLVRAAAFVSGARQDRYSACALELMFRHPALPEEVSKQASLSEADAATMVHRALERIQDLDEYMRLSGVVRVRVVCCPCDGARVQLDNLDGQSWAAVRRYLTISDVKESSSIISSAAESPGLHHVHAARSPGALPVQLDALFSCSQVRLIKLHARQARADACLPRRQ</sequence>
<evidence type="ECO:0000313" key="2">
    <source>
        <dbReference type="Proteomes" id="UP000821837"/>
    </source>
</evidence>
<dbReference type="InterPro" id="IPR032675">
    <property type="entry name" value="LRR_dom_sf"/>
</dbReference>
<dbReference type="VEuPathDB" id="VectorBase:RSAN_028048"/>
<dbReference type="PANTHER" id="PTHR47679:SF1">
    <property type="entry name" value="PROTEIN TORNADO 1"/>
    <property type="match status" value="1"/>
</dbReference>
<name>A0A9D4PKG8_RHISA</name>
<reference evidence="1" key="1">
    <citation type="journal article" date="2020" name="Cell">
        <title>Large-Scale Comparative Analyses of Tick Genomes Elucidate Their Genetic Diversity and Vector Capacities.</title>
        <authorList>
            <consortium name="Tick Genome and Microbiome Consortium (TIGMIC)"/>
            <person name="Jia N."/>
            <person name="Wang J."/>
            <person name="Shi W."/>
            <person name="Du L."/>
            <person name="Sun Y."/>
            <person name="Zhan W."/>
            <person name="Jiang J.F."/>
            <person name="Wang Q."/>
            <person name="Zhang B."/>
            <person name="Ji P."/>
            <person name="Bell-Sakyi L."/>
            <person name="Cui X.M."/>
            <person name="Yuan T.T."/>
            <person name="Jiang B.G."/>
            <person name="Yang W.F."/>
            <person name="Lam T.T."/>
            <person name="Chang Q.C."/>
            <person name="Ding S.J."/>
            <person name="Wang X.J."/>
            <person name="Zhu J.G."/>
            <person name="Ruan X.D."/>
            <person name="Zhao L."/>
            <person name="Wei J.T."/>
            <person name="Ye R.Z."/>
            <person name="Que T.C."/>
            <person name="Du C.H."/>
            <person name="Zhou Y.H."/>
            <person name="Cheng J.X."/>
            <person name="Dai P.F."/>
            <person name="Guo W.B."/>
            <person name="Han X.H."/>
            <person name="Huang E.J."/>
            <person name="Li L.F."/>
            <person name="Wei W."/>
            <person name="Gao Y.C."/>
            <person name="Liu J.Z."/>
            <person name="Shao H.Z."/>
            <person name="Wang X."/>
            <person name="Wang C.C."/>
            <person name="Yang T.C."/>
            <person name="Huo Q.B."/>
            <person name="Li W."/>
            <person name="Chen H.Y."/>
            <person name="Chen S.E."/>
            <person name="Zhou L.G."/>
            <person name="Ni X.B."/>
            <person name="Tian J.H."/>
            <person name="Sheng Y."/>
            <person name="Liu T."/>
            <person name="Pan Y.S."/>
            <person name="Xia L.Y."/>
            <person name="Li J."/>
            <person name="Zhao F."/>
            <person name="Cao W.C."/>
        </authorList>
    </citation>
    <scope>NUCLEOTIDE SEQUENCE</scope>
    <source>
        <strain evidence="1">Rsan-2018</strain>
    </source>
</reference>
<accession>A0A9D4PKG8</accession>
<dbReference type="SUPFAM" id="SSF52047">
    <property type="entry name" value="RNI-like"/>
    <property type="match status" value="2"/>
</dbReference>
<dbReference type="AlphaFoldDB" id="A0A9D4PKG8"/>